<reference evidence="1" key="1">
    <citation type="journal article" date="2020" name="Nature">
        <title>Giant virus diversity and host interactions through global metagenomics.</title>
        <authorList>
            <person name="Schulz F."/>
            <person name="Roux S."/>
            <person name="Paez-Espino D."/>
            <person name="Jungbluth S."/>
            <person name="Walsh D.A."/>
            <person name="Denef V.J."/>
            <person name="McMahon K.D."/>
            <person name="Konstantinidis K.T."/>
            <person name="Eloe-Fadrosh E.A."/>
            <person name="Kyrpides N.C."/>
            <person name="Woyke T."/>
        </authorList>
    </citation>
    <scope>NUCLEOTIDE SEQUENCE</scope>
    <source>
        <strain evidence="1">GVMAG-M-3300024336-7</strain>
    </source>
</reference>
<protein>
    <submittedName>
        <fullName evidence="1">Uncharacterized protein</fullName>
    </submittedName>
</protein>
<evidence type="ECO:0000313" key="1">
    <source>
        <dbReference type="EMBL" id="QHT96801.1"/>
    </source>
</evidence>
<accession>A0A6C0IU51</accession>
<dbReference type="EMBL" id="MN740267">
    <property type="protein sequence ID" value="QHT96801.1"/>
    <property type="molecule type" value="Genomic_DNA"/>
</dbReference>
<sequence length="2376" mass="264015">MSSSTYGGFVSALGGGGGATFGGKTLGGYVFGGSDIDVSSRGFVTIVAEAINNNIKGAEIDVSESRSVKNIANDIIKALPDGGSIPATKGAVDATTAMIASIVNKAMNQNILDPKNPASLIIQRATQIIEGISSGMRAEFMGVASILDALFSDLLLSEVLGKGTIDTYKKRRSSQSKTDPELDQMIAVLEKLQKFRKDLELSLYSVVSKKMKDTVSKTGDLIGNIRMTLGDVKELTGDKPLDRIRMKEIAKHLGITLNAIGKGAMIQGDISEALKTIGVTIDEFNKLKSVAEFRELMKEKSKTPSKSLLSEKFDKAVAKVAKLVGISIPEPTVGAGEVFGGDDIDAKKTRFMEKFDSPKKRRSRVFDRIMTDADNMSNGIITEMKPWLSSKFNVPYTSELDVFLDRLTGFSKTVKAENLENISGFVTSTKAEDRSTEFFDKLTNFSTSIKRLQANPVYEVMNDGLSKMNTAVDTFKSSLEHYRKLVTGGAEEEIRVLAKSTSSLDFDRTIKQFKYFVQITKIKFSMANAAKMYAEFSEGYLDITSQEVGKKKSEIVAEDFTKVMNAITTAFDRLDPLNGATAKIKPAYPKIKKILKEFVDAKIKIYDVAEAVNQYLHVFTEETLTNAEDIAELNKILQSTTIISEWYGEGTGVLFRKMFDAFPKDDPLNGGDDEWMYEKRKPEEFKTDAYEGKYDEDRPWTHVFDDYKHAGMRAFTDLKALKNILSAFNFIGTKLGKEATGGFMSIGKIYSSLVKFLVIGSIEYTNPVSAEPEKYLMKIDAKMDANAHFKDEYKMFVKIMKAIVAKVFVVAGIYDLYKRPFGENKYTVPRAILGGDSDPTEIPEIIPGAVEIYFRIPLIAQFFTEITDSLEKNGEVIKILPSSTGKFHELINMFIVDEIKSPYTETAIQRLIKHINNDYKTYTGTESERPMMFIVDFMNEVNRRYGIANEDRFDEYKAAFKVERKGTEAAGSVSGVPYITSYSILPGEDDSEYEGSAPSDLYMTDTLDSAGMKKTEKSKIGERSVLFASLYTKVMNKFAGATKGDDIKLGGLIRDFQKEVSATESASTRYAIVTRLVNGSLAVSTRDKIRAYIFHELIHAPIVTLISMRTAYHAFAEAIKDKMIYTTENMVLYSNGAKKPHGREDVALDDARIPDSIELGGNVNDANGARIRDAGAIEPTKFVDVFPVLFEQLYGMKASGLFSIEIGETLSVDYKRYYQTIIDTIDQLRQYLSMVRGWYKSDDDIEKAFNDMLKRDSEIYGMLRHDFRKIFDDDKKKYSLYDSSKFIGNDAAVTAEAVKTVDVETYTLPHIIRVMTKVYAEFKEQKEDLTGPLHKLLLFGTQREVKTDAIGIEDRIIRKTAPTSFADKQLYKPSGFENNTMLFTFNRLLISLIREFTDQASGRLFKPLIDDFAFGAFNTQIVSGRVWVDGRPDMLVGAGTNLGDIITEPITDETLRIIESKDRSITGIVDDYRKKLIRDAFVGTIKQPLVFGTKIDDMVHPDKFIINQFMSRIIYILSKTNQNETETAVAIREFVRDTDKVNTFINNIFIHHYCTTKAIGAMPGAAVAYDAVITADNIRDMIIHYALKESADGESHSYNIAVDTESNELKEGINPLIFFLGNEIESDANKIKKNEANGGINTYAKALIVWNNYQVAAGAVDDATQRDLGTDKVAGNRKFWGLLIERIGDGGGDTPSLDDIARAKAVMYKTFVYSRDVINAFMEWIGTRVNLIRGTGIFEQTVARANALRIKAANLKSVVLWILAPMIIKHTDIGLWVADLIGNMVFNAIAPAEPDDIFKYNMQDAAEWPLVLAGKVVPNPAILDDRADPDTLIASLERMYQLYKLPEGVTPTMLRNITLGGPIAPTQFNAGIAPDAIIASSVADLLKVVLTERETKEPYPFKRLWTDISDVPLAIQDKMASQLPYFKEAFSMLYSRSEYYKRVISLTAKSLTKPLVIDQTYGRSGDVGAMGSKEYVGVCQSISQACQVLIKCINNTMEYVQTDIPYFEPSKDFITTYKNINGSLPLMPLSSMLHMPYEQDAIFQTQKYGEDKIFRGMQCIYAGSGTPSIDKFIGLRGDIARFNALGNPEVPLDDTDVYQYYSKISTLSRAMYAQKMYSAMSTVFNSNAMLLKTNNDRDNLKLYAFTGVSMLLDLTTNINPTDSIGSIAKPFLARGGGGAGVGDLVVNNMLDINVVPFNFWALMKDVPLTHIELYSLGFDSMAYDIMNKYTAVDVADLKTGGGKANLMYPVIVPQSLTGDVIHTQKLNELGSVLYKGRFISDGLYGTAVGAKVEGDVYVHKAPPDNLDRAGTALSQSVHFIVALQKILQMRLEGELKKHAGIVITAKGLLDSSLVKARDEDTGAATITTEYTPFLDE</sequence>
<name>A0A6C0IU51_9ZZZZ</name>
<organism evidence="1">
    <name type="scientific">viral metagenome</name>
    <dbReference type="NCBI Taxonomy" id="1070528"/>
    <lineage>
        <taxon>unclassified sequences</taxon>
        <taxon>metagenomes</taxon>
        <taxon>organismal metagenomes</taxon>
    </lineage>
</organism>
<proteinExistence type="predicted"/>